<gene>
    <name evidence="2" type="ORF">SBOR_6297</name>
</gene>
<evidence type="ECO:0000313" key="3">
    <source>
        <dbReference type="Proteomes" id="UP000019487"/>
    </source>
</evidence>
<evidence type="ECO:0000256" key="1">
    <source>
        <dbReference type="SAM" id="MobiDB-lite"/>
    </source>
</evidence>
<feature type="region of interest" description="Disordered" evidence="1">
    <location>
        <begin position="1"/>
        <end position="22"/>
    </location>
</feature>
<reference evidence="2 3" key="1">
    <citation type="journal article" date="2014" name="Genome Announc.">
        <title>Draft genome sequence of Sclerotinia borealis, a psychrophilic plant pathogenic fungus.</title>
        <authorList>
            <person name="Mardanov A.V."/>
            <person name="Beletsky A.V."/>
            <person name="Kadnikov V.V."/>
            <person name="Ignatov A.N."/>
            <person name="Ravin N.V."/>
        </authorList>
    </citation>
    <scope>NUCLEOTIDE SEQUENCE [LARGE SCALE GENOMIC DNA]</scope>
    <source>
        <strain evidence="3">F-4157</strain>
    </source>
</reference>
<evidence type="ECO:0000313" key="2">
    <source>
        <dbReference type="EMBL" id="ESZ93316.1"/>
    </source>
</evidence>
<dbReference type="EMBL" id="AYSA01000330">
    <property type="protein sequence ID" value="ESZ93316.1"/>
    <property type="molecule type" value="Genomic_DNA"/>
</dbReference>
<name>W9CBU7_SCLBF</name>
<protein>
    <submittedName>
        <fullName evidence="2">Uncharacterized protein</fullName>
    </submittedName>
</protein>
<feature type="compositionally biased region" description="Basic and acidic residues" evidence="1">
    <location>
        <begin position="9"/>
        <end position="22"/>
    </location>
</feature>
<organism evidence="2 3">
    <name type="scientific">Sclerotinia borealis (strain F-4128)</name>
    <dbReference type="NCBI Taxonomy" id="1432307"/>
    <lineage>
        <taxon>Eukaryota</taxon>
        <taxon>Fungi</taxon>
        <taxon>Dikarya</taxon>
        <taxon>Ascomycota</taxon>
        <taxon>Pezizomycotina</taxon>
        <taxon>Leotiomycetes</taxon>
        <taxon>Helotiales</taxon>
        <taxon>Sclerotiniaceae</taxon>
        <taxon>Sclerotinia</taxon>
    </lineage>
</organism>
<accession>W9CBU7</accession>
<dbReference type="OrthoDB" id="3505248at2759"/>
<keyword evidence="3" id="KW-1185">Reference proteome</keyword>
<sequence>MTSIGESQQPDRNHSEIEVSDTKILEDNDDSSIIKQYEDGVLWCSWPSGKGPYYPNSSSIYHGRLRHEYLKQKDMERTQKYYPDVSAELALQRYVCQFWIEGTEFVKDGKIYIIGADIKVSRDKSKCAATHYEEAVDDNDCTYIVTQPLAYPSRRLRMDIVDQTTSKMKEIRQSLGIHPSENLWNVPKSHRCHISKFPQEILDLIFENMLLVVSGVAVDPQVLTTNLNWAGPYLPGYYGMASYTESTYHTWAVDIIDKYQPLYSPDSVYESWRGSAMVKNKKIYHMGREITQLNRITRRAIDATFLRTCKQYLKSGSEILYGKNTFIFNVFPLSGTELLPCWIEGEMHMPDWERPELSQLYDWPQAIHYVMDQIREGVPLKQLAGWVYHNPFLRFLYVIRPRNAALIKTLYFFFTVKMHDCALELDDEGICKDCPMDPFPEMCMYIQFINELRPGVEKVILDMDAEICRNADGETDWLSKEKEFEEATTPFLRDQIRELKYVKSLVLRSSDTGQAYDDEPGDSYKYLDYPVAKETIQWFEDRARSWAKEEN</sequence>
<comment type="caution">
    <text evidence="2">The sequence shown here is derived from an EMBL/GenBank/DDBJ whole genome shotgun (WGS) entry which is preliminary data.</text>
</comment>
<dbReference type="AlphaFoldDB" id="W9CBU7"/>
<dbReference type="Proteomes" id="UP000019487">
    <property type="component" value="Unassembled WGS sequence"/>
</dbReference>
<dbReference type="HOGENOM" id="CLU_047607_0_0_1"/>
<proteinExistence type="predicted"/>